<dbReference type="GO" id="GO:0016020">
    <property type="term" value="C:membrane"/>
    <property type="evidence" value="ECO:0007669"/>
    <property type="project" value="UniProtKB-SubCell"/>
</dbReference>
<keyword evidence="3 6" id="KW-0812">Transmembrane</keyword>
<evidence type="ECO:0000313" key="7">
    <source>
        <dbReference type="EMBL" id="CAL29132.1"/>
    </source>
</evidence>
<dbReference type="BioCyc" id="SCAR396513:SCA_RS11245-MONOMER"/>
<dbReference type="Gene3D" id="1.20.1260.100">
    <property type="entry name" value="TspO/MBR protein"/>
    <property type="match status" value="1"/>
</dbReference>
<dbReference type="HOGENOM" id="CLU_091805_2_0_9"/>
<comment type="subcellular location">
    <subcellularLocation>
        <location evidence="1">Membrane</location>
        <topology evidence="1">Multi-pass membrane protein</topology>
    </subcellularLocation>
</comment>
<dbReference type="Proteomes" id="UP000000444">
    <property type="component" value="Chromosome"/>
</dbReference>
<feature type="transmembrane region" description="Helical" evidence="6">
    <location>
        <begin position="20"/>
        <end position="38"/>
    </location>
</feature>
<dbReference type="GO" id="GO:0033013">
    <property type="term" value="P:tetrapyrrole metabolic process"/>
    <property type="evidence" value="ECO:0007669"/>
    <property type="project" value="UniProtKB-ARBA"/>
</dbReference>
<feature type="transmembrane region" description="Helical" evidence="6">
    <location>
        <begin position="114"/>
        <end position="133"/>
    </location>
</feature>
<dbReference type="PANTHER" id="PTHR10057:SF0">
    <property type="entry name" value="TRANSLOCATOR PROTEIN"/>
    <property type="match status" value="1"/>
</dbReference>
<dbReference type="PANTHER" id="PTHR10057">
    <property type="entry name" value="PERIPHERAL-TYPE BENZODIAZEPINE RECEPTOR"/>
    <property type="match status" value="1"/>
</dbReference>
<gene>
    <name evidence="7" type="ordered locus">Sca_2229</name>
</gene>
<dbReference type="InterPro" id="IPR004307">
    <property type="entry name" value="TspO_MBR"/>
</dbReference>
<dbReference type="Pfam" id="PF03073">
    <property type="entry name" value="TspO_MBR"/>
    <property type="match status" value="1"/>
</dbReference>
<protein>
    <recommendedName>
        <fullName evidence="9">Tryptophan-rich sensory protein</fullName>
    </recommendedName>
</protein>
<organism evidence="7 8">
    <name type="scientific">Staphylococcus carnosus (strain TM300)</name>
    <dbReference type="NCBI Taxonomy" id="396513"/>
    <lineage>
        <taxon>Bacteria</taxon>
        <taxon>Bacillati</taxon>
        <taxon>Bacillota</taxon>
        <taxon>Bacilli</taxon>
        <taxon>Bacillales</taxon>
        <taxon>Staphylococcaceae</taxon>
        <taxon>Staphylococcus</taxon>
    </lineage>
</organism>
<dbReference type="KEGG" id="sca:SCA_2229"/>
<feature type="transmembrane region" description="Helical" evidence="6">
    <location>
        <begin position="140"/>
        <end position="163"/>
    </location>
</feature>
<dbReference type="RefSeq" id="WP_015901468.1">
    <property type="nucleotide sequence ID" value="NC_012121.1"/>
</dbReference>
<reference evidence="7 8" key="1">
    <citation type="journal article" date="2009" name="Appl. Environ. Microbiol.">
        <title>Genome analysis of the meat starter culture bacterium Staphylococcus carnosus TM300.</title>
        <authorList>
            <person name="Rosenstein R."/>
            <person name="Nerz C."/>
            <person name="Biswas L."/>
            <person name="Resch A."/>
            <person name="Raddatz G."/>
            <person name="Schuster S.C."/>
            <person name="Goetz F."/>
        </authorList>
    </citation>
    <scope>NUCLEOTIDE SEQUENCE [LARGE SCALE GENOMIC DNA]</scope>
    <source>
        <strain evidence="7 8">TM300</strain>
    </source>
</reference>
<name>B9DJA9_STACT</name>
<dbReference type="GeneID" id="93794681"/>
<evidence type="ECO:0008006" key="9">
    <source>
        <dbReference type="Google" id="ProtNLM"/>
    </source>
</evidence>
<dbReference type="AlphaFoldDB" id="B9DJA9"/>
<evidence type="ECO:0000256" key="2">
    <source>
        <dbReference type="ARBA" id="ARBA00007524"/>
    </source>
</evidence>
<keyword evidence="8" id="KW-1185">Reference proteome</keyword>
<dbReference type="InterPro" id="IPR038330">
    <property type="entry name" value="TspO/MBR-related_sf"/>
</dbReference>
<proteinExistence type="inferred from homology"/>
<dbReference type="eggNOG" id="COG3476">
    <property type="taxonomic scope" value="Bacteria"/>
</dbReference>
<dbReference type="PIRSF" id="PIRSF005859">
    <property type="entry name" value="PBR"/>
    <property type="match status" value="1"/>
</dbReference>
<sequence length="167" mass="18960">MNRYGRLIIVNKPLRIFRNIVHFTTPIVGGTLIGRYATRNARQDYQKEQNPPFSPPGLTFPIVWSGLYVAMGIAYTVARDAGQNKSIPISHYTQLGLNFLWSILYFRYKLRGAALIESYTLFAAVIVTTVQFYKADKLSGLLMVSYASWCVFASYLTTGSWLLNKDE</sequence>
<evidence type="ECO:0000256" key="1">
    <source>
        <dbReference type="ARBA" id="ARBA00004141"/>
    </source>
</evidence>
<evidence type="ECO:0000313" key="8">
    <source>
        <dbReference type="Proteomes" id="UP000000444"/>
    </source>
</evidence>
<dbReference type="OrthoDB" id="9795496at2"/>
<accession>B9DJA9</accession>
<evidence type="ECO:0000256" key="3">
    <source>
        <dbReference type="ARBA" id="ARBA00022692"/>
    </source>
</evidence>
<feature type="transmembrane region" description="Helical" evidence="6">
    <location>
        <begin position="58"/>
        <end position="77"/>
    </location>
</feature>
<keyword evidence="4 6" id="KW-1133">Transmembrane helix</keyword>
<evidence type="ECO:0000256" key="6">
    <source>
        <dbReference type="SAM" id="Phobius"/>
    </source>
</evidence>
<evidence type="ECO:0000256" key="4">
    <source>
        <dbReference type="ARBA" id="ARBA00022989"/>
    </source>
</evidence>
<keyword evidence="5 6" id="KW-0472">Membrane</keyword>
<comment type="similarity">
    <text evidence="2">Belongs to the TspO/BZRP family.</text>
</comment>
<dbReference type="EMBL" id="AM295250">
    <property type="protein sequence ID" value="CAL29132.1"/>
    <property type="molecule type" value="Genomic_DNA"/>
</dbReference>
<evidence type="ECO:0000256" key="5">
    <source>
        <dbReference type="ARBA" id="ARBA00023136"/>
    </source>
</evidence>
<dbReference type="CDD" id="cd15904">
    <property type="entry name" value="TSPO_MBR"/>
    <property type="match status" value="1"/>
</dbReference>
<dbReference type="FunFam" id="1.20.1260.100:FF:000001">
    <property type="entry name" value="translocator protein 2"/>
    <property type="match status" value="1"/>
</dbReference>